<dbReference type="Ensembl" id="ENSHHUT00000079791.1">
    <property type="protein sequence ID" value="ENSHHUP00000077281.1"/>
    <property type="gene ID" value="ENSHHUG00000045163.1"/>
</dbReference>
<dbReference type="AlphaFoldDB" id="A0A4W5QIE2"/>
<feature type="compositionally biased region" description="Polar residues" evidence="1">
    <location>
        <begin position="25"/>
        <end position="36"/>
    </location>
</feature>
<protein>
    <submittedName>
        <fullName evidence="2">Uncharacterized protein</fullName>
    </submittedName>
</protein>
<accession>A0A4W5QIE2</accession>
<dbReference type="STRING" id="62062.ENSHHUP00000077281"/>
<proteinExistence type="predicted"/>
<sequence>GGAALPAPEPGTGQEEKKKDHACGTSANSEASSSELDSTEHSPVPLPGQKNANKTRPLQDVTSLCGSCCPVFHSISLSRGSTFQDTLRVLTLWFDYRHWPKINKALVEGIKTIQTDTWISHAHFRFCFYCYVHCDKSTRKGIIPKGKVIPQLIAHIDTASSTSCSLTLYATTPSL</sequence>
<feature type="region of interest" description="Disordered" evidence="1">
    <location>
        <begin position="1"/>
        <end position="53"/>
    </location>
</feature>
<reference evidence="2" key="3">
    <citation type="submission" date="2025-09" db="UniProtKB">
        <authorList>
            <consortium name="Ensembl"/>
        </authorList>
    </citation>
    <scope>IDENTIFICATION</scope>
</reference>
<evidence type="ECO:0000313" key="2">
    <source>
        <dbReference type="Ensembl" id="ENSHHUP00000077281.1"/>
    </source>
</evidence>
<name>A0A4W5QIE2_9TELE</name>
<reference evidence="3" key="1">
    <citation type="submission" date="2018-06" db="EMBL/GenBank/DDBJ databases">
        <title>Genome assembly of Danube salmon.</title>
        <authorList>
            <person name="Macqueen D.J."/>
            <person name="Gundappa M.K."/>
        </authorList>
    </citation>
    <scope>NUCLEOTIDE SEQUENCE [LARGE SCALE GENOMIC DNA]</scope>
</reference>
<evidence type="ECO:0000313" key="3">
    <source>
        <dbReference type="Proteomes" id="UP000314982"/>
    </source>
</evidence>
<dbReference type="Proteomes" id="UP000314982">
    <property type="component" value="Unassembled WGS sequence"/>
</dbReference>
<evidence type="ECO:0000256" key="1">
    <source>
        <dbReference type="SAM" id="MobiDB-lite"/>
    </source>
</evidence>
<organism evidence="2 3">
    <name type="scientific">Hucho hucho</name>
    <name type="common">huchen</name>
    <dbReference type="NCBI Taxonomy" id="62062"/>
    <lineage>
        <taxon>Eukaryota</taxon>
        <taxon>Metazoa</taxon>
        <taxon>Chordata</taxon>
        <taxon>Craniata</taxon>
        <taxon>Vertebrata</taxon>
        <taxon>Euteleostomi</taxon>
        <taxon>Actinopterygii</taxon>
        <taxon>Neopterygii</taxon>
        <taxon>Teleostei</taxon>
        <taxon>Protacanthopterygii</taxon>
        <taxon>Salmoniformes</taxon>
        <taxon>Salmonidae</taxon>
        <taxon>Salmoninae</taxon>
        <taxon>Hucho</taxon>
    </lineage>
</organism>
<reference evidence="2" key="2">
    <citation type="submission" date="2025-08" db="UniProtKB">
        <authorList>
            <consortium name="Ensembl"/>
        </authorList>
    </citation>
    <scope>IDENTIFICATION</scope>
</reference>
<keyword evidence="3" id="KW-1185">Reference proteome</keyword>